<dbReference type="PANTHER" id="PTHR46137:SF2">
    <property type="entry name" value="OS09G0526800 PROTEIN"/>
    <property type="match status" value="1"/>
</dbReference>
<dbReference type="InterPro" id="IPR007053">
    <property type="entry name" value="LRAT_dom"/>
</dbReference>
<proteinExistence type="predicted"/>
<evidence type="ECO:0000313" key="3">
    <source>
        <dbReference type="RefSeq" id="XP_022147273.1"/>
    </source>
</evidence>
<dbReference type="PANTHER" id="PTHR46137">
    <property type="entry name" value="OS05G0310600 PROTEIN"/>
    <property type="match status" value="1"/>
</dbReference>
<gene>
    <name evidence="3" type="primary">LOC111016269</name>
</gene>
<evidence type="ECO:0000259" key="1">
    <source>
        <dbReference type="PROSITE" id="PS51934"/>
    </source>
</evidence>
<dbReference type="OrthoDB" id="421951at2759"/>
<accession>A0A6J1D0V3</accession>
<organism evidence="2 3">
    <name type="scientific">Momordica charantia</name>
    <name type="common">Bitter gourd</name>
    <name type="synonym">Balsam pear</name>
    <dbReference type="NCBI Taxonomy" id="3673"/>
    <lineage>
        <taxon>Eukaryota</taxon>
        <taxon>Viridiplantae</taxon>
        <taxon>Streptophyta</taxon>
        <taxon>Embryophyta</taxon>
        <taxon>Tracheophyta</taxon>
        <taxon>Spermatophyta</taxon>
        <taxon>Magnoliopsida</taxon>
        <taxon>eudicotyledons</taxon>
        <taxon>Gunneridae</taxon>
        <taxon>Pentapetalae</taxon>
        <taxon>rosids</taxon>
        <taxon>fabids</taxon>
        <taxon>Cucurbitales</taxon>
        <taxon>Cucurbitaceae</taxon>
        <taxon>Momordiceae</taxon>
        <taxon>Momordica</taxon>
    </lineage>
</organism>
<dbReference type="RefSeq" id="XP_022147273.1">
    <property type="nucleotide sequence ID" value="XM_022291581.1"/>
</dbReference>
<dbReference type="Gene3D" id="3.90.1720.10">
    <property type="entry name" value="endopeptidase domain like (from Nostoc punctiforme)"/>
    <property type="match status" value="1"/>
</dbReference>
<feature type="domain" description="LRAT" evidence="1">
    <location>
        <begin position="48"/>
        <end position="200"/>
    </location>
</feature>
<dbReference type="Pfam" id="PF04970">
    <property type="entry name" value="LRAT"/>
    <property type="match status" value="1"/>
</dbReference>
<keyword evidence="2" id="KW-1185">Reference proteome</keyword>
<protein>
    <submittedName>
        <fullName evidence="3">Uncharacterized protein LOC111016269 isoform X1</fullName>
    </submittedName>
</protein>
<dbReference type="KEGG" id="mcha:111016269"/>
<reference evidence="3" key="1">
    <citation type="submission" date="2025-08" db="UniProtKB">
        <authorList>
            <consortium name="RefSeq"/>
        </authorList>
    </citation>
    <scope>IDENTIFICATION</scope>
    <source>
        <strain evidence="3">OHB3-1</strain>
    </source>
</reference>
<dbReference type="AlphaFoldDB" id="A0A6J1D0V3"/>
<dbReference type="GeneID" id="111016269"/>
<dbReference type="PROSITE" id="PS51934">
    <property type="entry name" value="LRAT"/>
    <property type="match status" value="1"/>
</dbReference>
<dbReference type="Proteomes" id="UP000504603">
    <property type="component" value="Unplaced"/>
</dbReference>
<name>A0A6J1D0V3_MOMCH</name>
<evidence type="ECO:0000313" key="2">
    <source>
        <dbReference type="Proteomes" id="UP000504603"/>
    </source>
</evidence>
<sequence>MRVELDWWEWRSDEEVDPYCRGSRRREQMGFVSNRVGKSKIKPGDHIYTYRAAFTYAHHGIYAGGYQVIHFTPEVNLNSRTATSSGFCCSSSSIQPSCPNTLCIPHCGIRQPCSGVVLSCLDCFLGNGSLYFFDYGVSSMVFLSRVRGGTCTTAKSDRSNKVLHRAMYLLLNGFGKYDLFQNNCEDFCLYCKTGLLISDNRGLGRSGQASSFIGVPAAAILSSPLKLLMSSSVGLAVTAAGWYNFGRYVNDIGQRVDVIKVEVENLPVYHRSNFDQMEAKK</sequence>